<dbReference type="RefSeq" id="WP_090774824.1">
    <property type="nucleotide sequence ID" value="NZ_FMYM01000002.1"/>
</dbReference>
<protein>
    <recommendedName>
        <fullName evidence="5">DUF4352 domain-containing protein</fullName>
    </recommendedName>
</protein>
<dbReference type="OrthoDB" id="2352785at2"/>
<keyword evidence="4" id="KW-1185">Reference proteome</keyword>
<feature type="compositionally biased region" description="Basic and acidic residues" evidence="1">
    <location>
        <begin position="26"/>
        <end position="55"/>
    </location>
</feature>
<feature type="chain" id="PRO_5038530432" description="DUF4352 domain-containing protein" evidence="2">
    <location>
        <begin position="21"/>
        <end position="210"/>
    </location>
</feature>
<evidence type="ECO:0000313" key="3">
    <source>
        <dbReference type="EMBL" id="SDB88306.1"/>
    </source>
</evidence>
<evidence type="ECO:0008006" key="5">
    <source>
        <dbReference type="Google" id="ProtNLM"/>
    </source>
</evidence>
<dbReference type="PROSITE" id="PS51257">
    <property type="entry name" value="PROKAR_LIPOPROTEIN"/>
    <property type="match status" value="1"/>
</dbReference>
<evidence type="ECO:0000256" key="2">
    <source>
        <dbReference type="SAM" id="SignalP"/>
    </source>
</evidence>
<evidence type="ECO:0000256" key="1">
    <source>
        <dbReference type="SAM" id="MobiDB-lite"/>
    </source>
</evidence>
<feature type="region of interest" description="Disordered" evidence="1">
    <location>
        <begin position="20"/>
        <end position="66"/>
    </location>
</feature>
<organism evidence="3 4">
    <name type="scientific">Shouchella lonarensis</name>
    <dbReference type="NCBI Taxonomy" id="1464122"/>
    <lineage>
        <taxon>Bacteria</taxon>
        <taxon>Bacillati</taxon>
        <taxon>Bacillota</taxon>
        <taxon>Bacilli</taxon>
        <taxon>Bacillales</taxon>
        <taxon>Bacillaceae</taxon>
        <taxon>Shouchella</taxon>
    </lineage>
</organism>
<sequence>MKKHALTLLSISIASTLSLAACGGDKPTDAEPEENKQEEKSESKDAAKETADKWEQQVGDTNEDGTIRLLARNDTTDAIETGPVKLNFSQVTVSEVLEWPEEMADMYDFEPTGVIQIDVETENTSEETIQFFISQAKITTDTGEQLETDMLASDHIDAEFIGAVKKDGSLRYLLKSSNPSEVTSIRILVEDPKDENMTSIGDSIDVTISF</sequence>
<accession>A0A1G6H4G0</accession>
<gene>
    <name evidence="3" type="ORF">SAMN05421737_102263</name>
</gene>
<evidence type="ECO:0000313" key="4">
    <source>
        <dbReference type="Proteomes" id="UP000242662"/>
    </source>
</evidence>
<dbReference type="EMBL" id="FMYM01000002">
    <property type="protein sequence ID" value="SDB88306.1"/>
    <property type="molecule type" value="Genomic_DNA"/>
</dbReference>
<name>A0A1G6H4G0_9BACI</name>
<keyword evidence="2" id="KW-0732">Signal</keyword>
<reference evidence="4" key="1">
    <citation type="submission" date="2016-09" db="EMBL/GenBank/DDBJ databases">
        <authorList>
            <person name="Varghese N."/>
            <person name="Submissions S."/>
        </authorList>
    </citation>
    <scope>NUCLEOTIDE SEQUENCE [LARGE SCALE GENOMIC DNA]</scope>
    <source>
        <strain evidence="4">25nlg</strain>
    </source>
</reference>
<proteinExistence type="predicted"/>
<dbReference type="AlphaFoldDB" id="A0A1G6H4G0"/>
<feature type="signal peptide" evidence="2">
    <location>
        <begin position="1"/>
        <end position="20"/>
    </location>
</feature>
<dbReference type="Proteomes" id="UP000242662">
    <property type="component" value="Unassembled WGS sequence"/>
</dbReference>